<proteinExistence type="inferred from homology"/>
<dbReference type="AlphaFoldDB" id="A0A8J5FQ51"/>
<dbReference type="InterPro" id="IPR029058">
    <property type="entry name" value="AB_hydrolase_fold"/>
</dbReference>
<dbReference type="PANTHER" id="PTHR43039">
    <property type="entry name" value="ESTERASE-RELATED"/>
    <property type="match status" value="1"/>
</dbReference>
<evidence type="ECO:0000256" key="1">
    <source>
        <dbReference type="ARBA" id="ARBA00008645"/>
    </source>
</evidence>
<evidence type="ECO:0000313" key="2">
    <source>
        <dbReference type="EMBL" id="KAG6493738.1"/>
    </source>
</evidence>
<dbReference type="Proteomes" id="UP000734854">
    <property type="component" value="Unassembled WGS sequence"/>
</dbReference>
<name>A0A8J5FQ51_ZINOF</name>
<evidence type="ECO:0000313" key="3">
    <source>
        <dbReference type="Proteomes" id="UP000734854"/>
    </source>
</evidence>
<dbReference type="EMBL" id="JACMSC010000013">
    <property type="protein sequence ID" value="KAG6493738.1"/>
    <property type="molecule type" value="Genomic_DNA"/>
</dbReference>
<keyword evidence="3" id="KW-1185">Reference proteome</keyword>
<organism evidence="2 3">
    <name type="scientific">Zingiber officinale</name>
    <name type="common">Ginger</name>
    <name type="synonym">Amomum zingiber</name>
    <dbReference type="NCBI Taxonomy" id="94328"/>
    <lineage>
        <taxon>Eukaryota</taxon>
        <taxon>Viridiplantae</taxon>
        <taxon>Streptophyta</taxon>
        <taxon>Embryophyta</taxon>
        <taxon>Tracheophyta</taxon>
        <taxon>Spermatophyta</taxon>
        <taxon>Magnoliopsida</taxon>
        <taxon>Liliopsida</taxon>
        <taxon>Zingiberales</taxon>
        <taxon>Zingiberaceae</taxon>
        <taxon>Zingiber</taxon>
    </lineage>
</organism>
<reference evidence="2 3" key="1">
    <citation type="submission" date="2020-08" db="EMBL/GenBank/DDBJ databases">
        <title>Plant Genome Project.</title>
        <authorList>
            <person name="Zhang R.-G."/>
        </authorList>
    </citation>
    <scope>NUCLEOTIDE SEQUENCE [LARGE SCALE GENOMIC DNA]</scope>
    <source>
        <tissue evidence="2">Rhizome</tissue>
    </source>
</reference>
<sequence>MESNYEAWVHGFAPLAVGADVPAAVREFSRTLFNMRPDISLFVSRTVFNSDLRGVLGFVTAPCVIIQTAKDVSVPLSVAFYLKDHLGGRATVELLPCAKSRRVNPKTKPYVMNGTRVRFRSRSLTGSWSSSYLMEEQRCEVKISPLQVSPPVI</sequence>
<dbReference type="SUPFAM" id="SSF53474">
    <property type="entry name" value="alpha/beta-Hydrolases"/>
    <property type="match status" value="1"/>
</dbReference>
<comment type="caution">
    <text evidence="2">The sequence shown here is derived from an EMBL/GenBank/DDBJ whole genome shotgun (WGS) entry which is preliminary data.</text>
</comment>
<dbReference type="Gene3D" id="3.40.50.1820">
    <property type="entry name" value="alpha/beta hydrolase"/>
    <property type="match status" value="1"/>
</dbReference>
<comment type="similarity">
    <text evidence="1">Belongs to the AB hydrolase superfamily.</text>
</comment>
<protein>
    <submittedName>
        <fullName evidence="2">Uncharacterized protein</fullName>
    </submittedName>
</protein>
<gene>
    <name evidence="2" type="ORF">ZIOFF_048739</name>
</gene>
<accession>A0A8J5FQ51</accession>